<feature type="transmembrane region" description="Helical" evidence="13">
    <location>
        <begin position="171"/>
        <end position="192"/>
    </location>
</feature>
<keyword evidence="10 13" id="KW-1133">Transmembrane helix</keyword>
<dbReference type="SMART" id="SM00388">
    <property type="entry name" value="HisKA"/>
    <property type="match status" value="1"/>
</dbReference>
<evidence type="ECO:0000313" key="16">
    <source>
        <dbReference type="EMBL" id="OBV37652.1"/>
    </source>
</evidence>
<dbReference type="Pfam" id="PF00512">
    <property type="entry name" value="HisKA"/>
    <property type="match status" value="1"/>
</dbReference>
<feature type="domain" description="HAMP" evidence="15">
    <location>
        <begin position="193"/>
        <end position="245"/>
    </location>
</feature>
<dbReference type="STRING" id="1747903.ASR47_1003315"/>
<keyword evidence="8 16" id="KW-0418">Kinase</keyword>
<dbReference type="PANTHER" id="PTHR45436">
    <property type="entry name" value="SENSOR HISTIDINE KINASE YKOH"/>
    <property type="match status" value="1"/>
</dbReference>
<dbReference type="PROSITE" id="PS50109">
    <property type="entry name" value="HIS_KIN"/>
    <property type="match status" value="1"/>
</dbReference>
<keyword evidence="6 13" id="KW-0812">Transmembrane</keyword>
<evidence type="ECO:0000256" key="9">
    <source>
        <dbReference type="ARBA" id="ARBA00022840"/>
    </source>
</evidence>
<comment type="catalytic activity">
    <reaction evidence="1">
        <text>ATP + protein L-histidine = ADP + protein N-phospho-L-histidine.</text>
        <dbReference type="EC" id="2.7.13.3"/>
    </reaction>
</comment>
<dbReference type="InterPro" id="IPR004358">
    <property type="entry name" value="Sig_transdc_His_kin-like_C"/>
</dbReference>
<dbReference type="GO" id="GO:0000155">
    <property type="term" value="F:phosphorelay sensor kinase activity"/>
    <property type="evidence" value="ECO:0007669"/>
    <property type="project" value="InterPro"/>
</dbReference>
<organism evidence="16 17">
    <name type="scientific">Janthinobacterium psychrotolerans</name>
    <dbReference type="NCBI Taxonomy" id="1747903"/>
    <lineage>
        <taxon>Bacteria</taxon>
        <taxon>Pseudomonadati</taxon>
        <taxon>Pseudomonadota</taxon>
        <taxon>Betaproteobacteria</taxon>
        <taxon>Burkholderiales</taxon>
        <taxon>Oxalobacteraceae</taxon>
        <taxon>Janthinobacterium</taxon>
    </lineage>
</organism>
<evidence type="ECO:0000256" key="6">
    <source>
        <dbReference type="ARBA" id="ARBA00022692"/>
    </source>
</evidence>
<dbReference type="InterPro" id="IPR003594">
    <property type="entry name" value="HATPase_dom"/>
</dbReference>
<dbReference type="InterPro" id="IPR003660">
    <property type="entry name" value="HAMP_dom"/>
</dbReference>
<evidence type="ECO:0000259" key="15">
    <source>
        <dbReference type="PROSITE" id="PS50885"/>
    </source>
</evidence>
<dbReference type="PANTHER" id="PTHR45436:SF14">
    <property type="entry name" value="SENSOR PROTEIN QSEC"/>
    <property type="match status" value="1"/>
</dbReference>
<evidence type="ECO:0000256" key="12">
    <source>
        <dbReference type="ARBA" id="ARBA00023136"/>
    </source>
</evidence>
<keyword evidence="9" id="KW-0067">ATP-binding</keyword>
<dbReference type="EC" id="2.7.13.3" evidence="3"/>
<evidence type="ECO:0000256" key="4">
    <source>
        <dbReference type="ARBA" id="ARBA00022553"/>
    </source>
</evidence>
<dbReference type="Proteomes" id="UP000092713">
    <property type="component" value="Unassembled WGS sequence"/>
</dbReference>
<evidence type="ECO:0000256" key="1">
    <source>
        <dbReference type="ARBA" id="ARBA00000085"/>
    </source>
</evidence>
<name>A0A1A7BVX2_9BURK</name>
<dbReference type="InterPro" id="IPR050428">
    <property type="entry name" value="TCS_sensor_his_kinase"/>
</dbReference>
<protein>
    <recommendedName>
        <fullName evidence="3">histidine kinase</fullName>
        <ecNumber evidence="3">2.7.13.3</ecNumber>
    </recommendedName>
</protein>
<evidence type="ECO:0000256" key="11">
    <source>
        <dbReference type="ARBA" id="ARBA00023012"/>
    </source>
</evidence>
<dbReference type="PROSITE" id="PS50885">
    <property type="entry name" value="HAMP"/>
    <property type="match status" value="1"/>
</dbReference>
<evidence type="ECO:0000256" key="10">
    <source>
        <dbReference type="ARBA" id="ARBA00022989"/>
    </source>
</evidence>
<dbReference type="InterPro" id="IPR003661">
    <property type="entry name" value="HisK_dim/P_dom"/>
</dbReference>
<evidence type="ECO:0000256" key="5">
    <source>
        <dbReference type="ARBA" id="ARBA00022679"/>
    </source>
</evidence>
<evidence type="ECO:0000256" key="8">
    <source>
        <dbReference type="ARBA" id="ARBA00022777"/>
    </source>
</evidence>
<evidence type="ECO:0000256" key="13">
    <source>
        <dbReference type="SAM" id="Phobius"/>
    </source>
</evidence>
<dbReference type="PRINTS" id="PR00344">
    <property type="entry name" value="BCTRLSENSOR"/>
</dbReference>
<comment type="subcellular location">
    <subcellularLocation>
        <location evidence="2">Membrane</location>
        <topology evidence="2">Multi-pass membrane protein</topology>
    </subcellularLocation>
</comment>
<feature type="domain" description="Histidine kinase" evidence="14">
    <location>
        <begin position="253"/>
        <end position="467"/>
    </location>
</feature>
<evidence type="ECO:0000256" key="2">
    <source>
        <dbReference type="ARBA" id="ARBA00004141"/>
    </source>
</evidence>
<dbReference type="SUPFAM" id="SSF55874">
    <property type="entry name" value="ATPase domain of HSP90 chaperone/DNA topoisomerase II/histidine kinase"/>
    <property type="match status" value="1"/>
</dbReference>
<dbReference type="Gene3D" id="1.10.287.130">
    <property type="match status" value="1"/>
</dbReference>
<gene>
    <name evidence="16" type="ORF">ASR47_1003315</name>
</gene>
<dbReference type="InterPro" id="IPR036097">
    <property type="entry name" value="HisK_dim/P_sf"/>
</dbReference>
<evidence type="ECO:0000256" key="3">
    <source>
        <dbReference type="ARBA" id="ARBA00012438"/>
    </source>
</evidence>
<dbReference type="GO" id="GO:0005886">
    <property type="term" value="C:plasma membrane"/>
    <property type="evidence" value="ECO:0007669"/>
    <property type="project" value="TreeGrafter"/>
</dbReference>
<dbReference type="CDD" id="cd00075">
    <property type="entry name" value="HATPase"/>
    <property type="match status" value="1"/>
</dbReference>
<keyword evidence="5 16" id="KW-0808">Transferase</keyword>
<dbReference type="PATRIC" id="fig|1747903.4.peg.1179"/>
<dbReference type="InterPro" id="IPR036890">
    <property type="entry name" value="HATPase_C_sf"/>
</dbReference>
<dbReference type="InterPro" id="IPR005467">
    <property type="entry name" value="His_kinase_dom"/>
</dbReference>
<keyword evidence="7" id="KW-0547">Nucleotide-binding</keyword>
<dbReference type="OrthoDB" id="8583694at2"/>
<dbReference type="SMART" id="SM00387">
    <property type="entry name" value="HATPase_c"/>
    <property type="match status" value="1"/>
</dbReference>
<accession>A0A1A7BVX2</accession>
<evidence type="ECO:0000259" key="14">
    <source>
        <dbReference type="PROSITE" id="PS50109"/>
    </source>
</evidence>
<keyword evidence="17" id="KW-1185">Reference proteome</keyword>
<feature type="transmembrane region" description="Helical" evidence="13">
    <location>
        <begin position="24"/>
        <end position="45"/>
    </location>
</feature>
<dbReference type="EMBL" id="LOCQ01000060">
    <property type="protein sequence ID" value="OBV37652.1"/>
    <property type="molecule type" value="Genomic_DNA"/>
</dbReference>
<dbReference type="RefSeq" id="WP_065309867.1">
    <property type="nucleotide sequence ID" value="NZ_LOCQ01000060.1"/>
</dbReference>
<evidence type="ECO:0000313" key="17">
    <source>
        <dbReference type="Proteomes" id="UP000092713"/>
    </source>
</evidence>
<dbReference type="Pfam" id="PF02518">
    <property type="entry name" value="HATPase_c"/>
    <property type="match status" value="1"/>
</dbReference>
<dbReference type="AlphaFoldDB" id="A0A1A7BVX2"/>
<dbReference type="SUPFAM" id="SSF47384">
    <property type="entry name" value="Homodimeric domain of signal transducing histidine kinase"/>
    <property type="match status" value="1"/>
</dbReference>
<reference evidence="16 17" key="1">
    <citation type="submission" date="2016-04" db="EMBL/GenBank/DDBJ databases">
        <title>Draft genome sequence of Janthinobacterium psychrotolerans sp. nov., isolated from freshwater sediments in Denmark.</title>
        <authorList>
            <person name="Gong X."/>
            <person name="Skrivergaard S."/>
            <person name="Korsgaard B.S."/>
            <person name="Schreiber L."/>
            <person name="Marshall I.P."/>
            <person name="Finster K."/>
            <person name="Schramm A."/>
        </authorList>
    </citation>
    <scope>NUCLEOTIDE SEQUENCE [LARGE SCALE GENOMIC DNA]</scope>
    <source>
        <strain evidence="16 17">S3-2</strain>
    </source>
</reference>
<sequence length="470" mass="50959">MTPASELLRRCWQMISRPTLVRRLMLAQALMLSVVWSLAVAFVMIDGTDEDSSISHGVLRAIATVADNLADQPQRQHDSLRAMDEALREDFASGDMPELAPRTLVWRDGQLIYRSVDAPAGIRSAGPVDAEMLDIKGQVWRTRTVVEGATRVTILEAAGPWQFFITINSRGYYLLPLLIGLPFLLLPAWLSIRLAMRPWRKVAQEVSARGPRDLRPLVFKPPHGELASLVDSINALLQRVDTSAARERSFIADATHELRTPLAAMRINVEALQRQAHDPRQQELLDGILNSNSRAARLVGQLLQLTRSEVQAEAGQQATSQALDALLQDRLAALSGLAQANGIELELQAAVPLCVPGQRESLVSLIDNLVENAIKYSPRGASVTVSLHAQGGQAVLHVADQGPGIPTALHGRVFDRFFRAPQQNQPGSGLGLSIVATVVARHGGSIALHQADGGQGLLVEVCLPLAARPA</sequence>
<proteinExistence type="predicted"/>
<dbReference type="GO" id="GO:0005524">
    <property type="term" value="F:ATP binding"/>
    <property type="evidence" value="ECO:0007669"/>
    <property type="project" value="UniProtKB-KW"/>
</dbReference>
<evidence type="ECO:0000256" key="7">
    <source>
        <dbReference type="ARBA" id="ARBA00022741"/>
    </source>
</evidence>
<keyword evidence="11" id="KW-0902">Two-component regulatory system</keyword>
<keyword evidence="12 13" id="KW-0472">Membrane</keyword>
<comment type="caution">
    <text evidence="16">The sequence shown here is derived from an EMBL/GenBank/DDBJ whole genome shotgun (WGS) entry which is preliminary data.</text>
</comment>
<dbReference type="Gene3D" id="3.30.565.10">
    <property type="entry name" value="Histidine kinase-like ATPase, C-terminal domain"/>
    <property type="match status" value="1"/>
</dbReference>
<dbReference type="CDD" id="cd00082">
    <property type="entry name" value="HisKA"/>
    <property type="match status" value="1"/>
</dbReference>
<keyword evidence="4" id="KW-0597">Phosphoprotein</keyword>